<dbReference type="PRINTS" id="PR00098">
    <property type="entry name" value="CPSASE"/>
</dbReference>
<keyword evidence="3" id="KW-0055">Arginine biosynthesis</keyword>
<evidence type="ECO:0000256" key="2">
    <source>
        <dbReference type="ARBA" id="ARBA00009799"/>
    </source>
</evidence>
<evidence type="ECO:0000256" key="6">
    <source>
        <dbReference type="ARBA" id="ARBA00022723"/>
    </source>
</evidence>
<feature type="domain" description="ATP-grasp" evidence="13">
    <location>
        <begin position="34"/>
        <end position="228"/>
    </location>
</feature>
<dbReference type="InterPro" id="IPR011761">
    <property type="entry name" value="ATP-grasp"/>
</dbReference>
<dbReference type="SMART" id="SM01209">
    <property type="entry name" value="GARS_A"/>
    <property type="match status" value="1"/>
</dbReference>
<dbReference type="AlphaFoldDB" id="X1I3P0"/>
<dbReference type="Gene3D" id="3.30.470.20">
    <property type="entry name" value="ATP-grasp fold, B domain"/>
    <property type="match status" value="1"/>
</dbReference>
<keyword evidence="10" id="KW-0464">Manganese</keyword>
<evidence type="ECO:0000256" key="4">
    <source>
        <dbReference type="ARBA" id="ARBA00022598"/>
    </source>
</evidence>
<evidence type="ECO:0000256" key="10">
    <source>
        <dbReference type="ARBA" id="ARBA00023211"/>
    </source>
</evidence>
<dbReference type="PROSITE" id="PS50975">
    <property type="entry name" value="ATP_GRASP"/>
    <property type="match status" value="1"/>
</dbReference>
<feature type="non-terminal residue" evidence="14">
    <location>
        <position position="275"/>
    </location>
</feature>
<dbReference type="GO" id="GO:0005737">
    <property type="term" value="C:cytoplasm"/>
    <property type="evidence" value="ECO:0007669"/>
    <property type="project" value="TreeGrafter"/>
</dbReference>
<dbReference type="InterPro" id="IPR013815">
    <property type="entry name" value="ATP_grasp_subdomain_1"/>
</dbReference>
<keyword evidence="5" id="KW-0028">Amino-acid biosynthesis</keyword>
<keyword evidence="8" id="KW-0547">Nucleotide-binding</keyword>
<comment type="caution">
    <text evidence="14">The sequence shown here is derived from an EMBL/GenBank/DDBJ whole genome shotgun (WGS) entry which is preliminary data.</text>
</comment>
<dbReference type="SUPFAM" id="SSF56059">
    <property type="entry name" value="Glutathione synthetase ATP-binding domain-like"/>
    <property type="match status" value="1"/>
</dbReference>
<organism evidence="14">
    <name type="scientific">marine sediment metagenome</name>
    <dbReference type="NCBI Taxonomy" id="412755"/>
    <lineage>
        <taxon>unclassified sequences</taxon>
        <taxon>metagenomes</taxon>
        <taxon>ecological metagenomes</taxon>
    </lineage>
</organism>
<evidence type="ECO:0000256" key="11">
    <source>
        <dbReference type="ARBA" id="ARBA00047359"/>
    </source>
</evidence>
<gene>
    <name evidence="14" type="ORF">S03H2_39881</name>
</gene>
<dbReference type="GO" id="GO:0006541">
    <property type="term" value="P:glutamine metabolic process"/>
    <property type="evidence" value="ECO:0007669"/>
    <property type="project" value="TreeGrafter"/>
</dbReference>
<protein>
    <recommendedName>
        <fullName evidence="13">ATP-grasp domain-containing protein</fullName>
    </recommendedName>
</protein>
<evidence type="ECO:0000256" key="9">
    <source>
        <dbReference type="ARBA" id="ARBA00022840"/>
    </source>
</evidence>
<name>X1I3P0_9ZZZZ</name>
<keyword evidence="4" id="KW-0436">Ligase</keyword>
<dbReference type="GO" id="GO:0004088">
    <property type="term" value="F:carbamoyl-phosphate synthase (glutamine-hydrolyzing) activity"/>
    <property type="evidence" value="ECO:0007669"/>
    <property type="project" value="UniProtKB-EC"/>
</dbReference>
<dbReference type="PANTHER" id="PTHR11405">
    <property type="entry name" value="CARBAMOYLTRANSFERASE FAMILY MEMBER"/>
    <property type="match status" value="1"/>
</dbReference>
<comment type="similarity">
    <text evidence="2">Belongs to the CarB family.</text>
</comment>
<dbReference type="GO" id="GO:0046872">
    <property type="term" value="F:metal ion binding"/>
    <property type="evidence" value="ECO:0007669"/>
    <property type="project" value="UniProtKB-KW"/>
</dbReference>
<evidence type="ECO:0000256" key="1">
    <source>
        <dbReference type="ARBA" id="ARBA00005077"/>
    </source>
</evidence>
<dbReference type="PANTHER" id="PTHR11405:SF53">
    <property type="entry name" value="CARBAMOYL-PHOSPHATE SYNTHASE [AMMONIA], MITOCHONDRIAL"/>
    <property type="match status" value="1"/>
</dbReference>
<keyword evidence="6" id="KW-0479">Metal-binding</keyword>
<reference evidence="14" key="1">
    <citation type="journal article" date="2014" name="Front. Microbiol.">
        <title>High frequency of phylogenetically diverse reductive dehalogenase-homologous genes in deep subseafloor sedimentary metagenomes.</title>
        <authorList>
            <person name="Kawai M."/>
            <person name="Futagami T."/>
            <person name="Toyoda A."/>
            <person name="Takaki Y."/>
            <person name="Nishi S."/>
            <person name="Hori S."/>
            <person name="Arai W."/>
            <person name="Tsubouchi T."/>
            <person name="Morono Y."/>
            <person name="Uchiyama I."/>
            <person name="Ito T."/>
            <person name="Fujiyama A."/>
            <person name="Inagaki F."/>
            <person name="Takami H."/>
        </authorList>
    </citation>
    <scope>NUCLEOTIDE SEQUENCE</scope>
    <source>
        <strain evidence="14">Expedition CK06-06</strain>
    </source>
</reference>
<dbReference type="GO" id="GO:0005524">
    <property type="term" value="F:ATP binding"/>
    <property type="evidence" value="ECO:0007669"/>
    <property type="project" value="UniProtKB-KW"/>
</dbReference>
<dbReference type="PROSITE" id="PS00867">
    <property type="entry name" value="CPSASE_2"/>
    <property type="match status" value="1"/>
</dbReference>
<dbReference type="Pfam" id="PF02786">
    <property type="entry name" value="CPSase_L_D2"/>
    <property type="match status" value="1"/>
</dbReference>
<sequence>TAINMVEPLARSNMPILGSGAEAIDIAEDRHRFEDFLDRLGILQPPGAGVSSIEEALSVAKSLGYPLLVRPSYVLGGRAMEIVYNEAELIRHLTLALELDSQHKVLIDKYLQGKEVEVDAVGDGERVLIPGVMEHIERAGVHSGDSIAVYPGVNLTMDEVSTIVDYATRIGLALQVKGLLNIQMVIMRENGSSFIYVLEVNPRASRTVPFISKVTGMPLVRIATKVMAGISLKEQGYKGGLWKRQKLVGIKAPVFSMSKLIGVDNYLGPEMKSTG</sequence>
<comment type="catalytic activity">
    <reaction evidence="12">
        <text>hydrogencarbonate + L-glutamine + 2 ATP + H2O = carbamoyl phosphate + L-glutamate + 2 ADP + phosphate + 2 H(+)</text>
        <dbReference type="Rhea" id="RHEA:18633"/>
        <dbReference type="ChEBI" id="CHEBI:15377"/>
        <dbReference type="ChEBI" id="CHEBI:15378"/>
        <dbReference type="ChEBI" id="CHEBI:17544"/>
        <dbReference type="ChEBI" id="CHEBI:29985"/>
        <dbReference type="ChEBI" id="CHEBI:30616"/>
        <dbReference type="ChEBI" id="CHEBI:43474"/>
        <dbReference type="ChEBI" id="CHEBI:58228"/>
        <dbReference type="ChEBI" id="CHEBI:58359"/>
        <dbReference type="ChEBI" id="CHEBI:456216"/>
        <dbReference type="EC" id="6.3.5.5"/>
    </reaction>
</comment>
<evidence type="ECO:0000256" key="12">
    <source>
        <dbReference type="ARBA" id="ARBA00048816"/>
    </source>
</evidence>
<dbReference type="GO" id="GO:0004087">
    <property type="term" value="F:carbamoyl-phosphate synthase (ammonia) activity"/>
    <property type="evidence" value="ECO:0007669"/>
    <property type="project" value="UniProtKB-EC"/>
</dbReference>
<proteinExistence type="inferred from homology"/>
<comment type="catalytic activity">
    <reaction evidence="11">
        <text>hydrogencarbonate + NH4(+) + 2 ATP = carbamoyl phosphate + 2 ADP + phosphate + 2 H(+)</text>
        <dbReference type="Rhea" id="RHEA:18029"/>
        <dbReference type="ChEBI" id="CHEBI:15378"/>
        <dbReference type="ChEBI" id="CHEBI:17544"/>
        <dbReference type="ChEBI" id="CHEBI:28938"/>
        <dbReference type="ChEBI" id="CHEBI:30616"/>
        <dbReference type="ChEBI" id="CHEBI:43474"/>
        <dbReference type="ChEBI" id="CHEBI:58228"/>
        <dbReference type="ChEBI" id="CHEBI:456216"/>
        <dbReference type="EC" id="6.3.4.16"/>
    </reaction>
</comment>
<dbReference type="PROSITE" id="PS00866">
    <property type="entry name" value="CPSASE_1"/>
    <property type="match status" value="1"/>
</dbReference>
<dbReference type="GO" id="GO:0006526">
    <property type="term" value="P:L-arginine biosynthetic process"/>
    <property type="evidence" value="ECO:0007669"/>
    <property type="project" value="UniProtKB-KW"/>
</dbReference>
<evidence type="ECO:0000259" key="13">
    <source>
        <dbReference type="PROSITE" id="PS50975"/>
    </source>
</evidence>
<dbReference type="Gene3D" id="3.30.1490.20">
    <property type="entry name" value="ATP-grasp fold, A domain"/>
    <property type="match status" value="1"/>
</dbReference>
<dbReference type="EMBL" id="BARU01024689">
    <property type="protein sequence ID" value="GAH52173.1"/>
    <property type="molecule type" value="Genomic_DNA"/>
</dbReference>
<accession>X1I3P0</accession>
<dbReference type="InterPro" id="IPR005479">
    <property type="entry name" value="CPAse_ATP-bd"/>
</dbReference>
<dbReference type="InterPro" id="IPR005483">
    <property type="entry name" value="CPSase_dom"/>
</dbReference>
<dbReference type="FunFam" id="3.30.470.20:FF:000026">
    <property type="entry name" value="Carbamoyl-phosphate synthase large chain"/>
    <property type="match status" value="1"/>
</dbReference>
<feature type="non-terminal residue" evidence="14">
    <location>
        <position position="1"/>
    </location>
</feature>
<keyword evidence="7" id="KW-0677">Repeat</keyword>
<evidence type="ECO:0000256" key="7">
    <source>
        <dbReference type="ARBA" id="ARBA00022737"/>
    </source>
</evidence>
<evidence type="ECO:0000256" key="5">
    <source>
        <dbReference type="ARBA" id="ARBA00022605"/>
    </source>
</evidence>
<evidence type="ECO:0000313" key="14">
    <source>
        <dbReference type="EMBL" id="GAH52173.1"/>
    </source>
</evidence>
<evidence type="ECO:0000256" key="8">
    <source>
        <dbReference type="ARBA" id="ARBA00022741"/>
    </source>
</evidence>
<comment type="pathway">
    <text evidence="1">Amino-acid biosynthesis; L-arginine biosynthesis; carbamoyl phosphate from bicarbonate: step 1/1.</text>
</comment>
<dbReference type="FunFam" id="3.30.1490.20:FF:000001">
    <property type="entry name" value="Carbamoyl-phosphate synthase large chain"/>
    <property type="match status" value="1"/>
</dbReference>
<keyword evidence="9" id="KW-0067">ATP-binding</keyword>
<evidence type="ECO:0000256" key="3">
    <source>
        <dbReference type="ARBA" id="ARBA00022571"/>
    </source>
</evidence>